<feature type="transmembrane region" description="Helical" evidence="1">
    <location>
        <begin position="12"/>
        <end position="32"/>
    </location>
</feature>
<organism evidence="2 3">
    <name type="scientific">Methanocorpusculum petauri</name>
    <dbReference type="NCBI Taxonomy" id="3002863"/>
    <lineage>
        <taxon>Archaea</taxon>
        <taxon>Methanobacteriati</taxon>
        <taxon>Methanobacteriota</taxon>
        <taxon>Stenosarchaea group</taxon>
        <taxon>Methanomicrobia</taxon>
        <taxon>Methanomicrobiales</taxon>
        <taxon>Methanocorpusculaceae</taxon>
        <taxon>Methanocorpusculum</taxon>
    </lineage>
</organism>
<keyword evidence="1" id="KW-1133">Transmembrane helix</keyword>
<protein>
    <recommendedName>
        <fullName evidence="4">Type IV pilin</fullName>
    </recommendedName>
</protein>
<comment type="caution">
    <text evidence="2">The sequence shown here is derived from an EMBL/GenBank/DDBJ whole genome shotgun (WGS) entry which is preliminary data.</text>
</comment>
<name>A0ABT4IGV3_9EURY</name>
<accession>A0ABT4IGV3</accession>
<reference evidence="2" key="1">
    <citation type="submission" date="2022-12" db="EMBL/GenBank/DDBJ databases">
        <title>Isolation and characterisation of novel Methanocorpusculum spp. from native Australian herbivores indicates the genus is ancestrally host-associated.</title>
        <authorList>
            <person name="Volmer J.G."/>
            <person name="Soo R.M."/>
            <person name="Evans P.N."/>
            <person name="Hoedt E.C."/>
            <person name="Astorga Alsina A.L."/>
            <person name="Woodcroft B.J."/>
            <person name="Tyson G.W."/>
            <person name="Hugenholtz P."/>
            <person name="Morrison M."/>
        </authorList>
    </citation>
    <scope>NUCLEOTIDE SEQUENCE</scope>
    <source>
        <strain evidence="2">MG</strain>
    </source>
</reference>
<keyword evidence="1" id="KW-0472">Membrane</keyword>
<evidence type="ECO:0000313" key="3">
    <source>
        <dbReference type="Proteomes" id="UP001141422"/>
    </source>
</evidence>
<keyword evidence="1" id="KW-0812">Transmembrane</keyword>
<evidence type="ECO:0000313" key="2">
    <source>
        <dbReference type="EMBL" id="MCZ0860975.1"/>
    </source>
</evidence>
<sequence length="294" mass="31946">MRRDCDTASSVVIGFVVLLMLIALAIGIWALISLPGELKEAESSHAIALSNAFLDMKLSMDKVRVSEKVNLSGARFSMLMPGSSGMAGTTIGFEKEVGVLRMEWSGGNSGFPLSPPLGDNGKSVDRIFAQVGGTRGTTSIGYEGGGVFRSDNGNAVWLTPGLLEVYPDELDNATTRVDLVVVNLTGDAAVSSNWGVPLDCVFVERKDTQVGPENRTLTISFSGKDADQIRLWYALFYEAKIRYGKYNNSLENMVTAEINSDWTTLKITGSDEMRVKVSIREATYDVSLVNRYES</sequence>
<keyword evidence="3" id="KW-1185">Reference proteome</keyword>
<evidence type="ECO:0000256" key="1">
    <source>
        <dbReference type="SAM" id="Phobius"/>
    </source>
</evidence>
<evidence type="ECO:0008006" key="4">
    <source>
        <dbReference type="Google" id="ProtNLM"/>
    </source>
</evidence>
<dbReference type="RefSeq" id="WP_268925172.1">
    <property type="nucleotide sequence ID" value="NZ_JAPTGB010000013.1"/>
</dbReference>
<proteinExistence type="predicted"/>
<dbReference type="EMBL" id="JAPTGB010000013">
    <property type="protein sequence ID" value="MCZ0860975.1"/>
    <property type="molecule type" value="Genomic_DNA"/>
</dbReference>
<dbReference type="Proteomes" id="UP001141422">
    <property type="component" value="Unassembled WGS sequence"/>
</dbReference>
<gene>
    <name evidence="2" type="ORF">O0S10_07020</name>
</gene>